<organism evidence="1 2">
    <name type="scientific">Chlorella vulgaris</name>
    <name type="common">Green alga</name>
    <dbReference type="NCBI Taxonomy" id="3077"/>
    <lineage>
        <taxon>Eukaryota</taxon>
        <taxon>Viridiplantae</taxon>
        <taxon>Chlorophyta</taxon>
        <taxon>core chlorophytes</taxon>
        <taxon>Trebouxiophyceae</taxon>
        <taxon>Chlorellales</taxon>
        <taxon>Chlorellaceae</taxon>
        <taxon>Chlorella clade</taxon>
        <taxon>Chlorella</taxon>
    </lineage>
</organism>
<evidence type="ECO:0000313" key="2">
    <source>
        <dbReference type="Proteomes" id="UP001055712"/>
    </source>
</evidence>
<keyword evidence="2" id="KW-1185">Reference proteome</keyword>
<comment type="caution">
    <text evidence="1">The sequence shown here is derived from an EMBL/GenBank/DDBJ whole genome shotgun (WGS) entry which is preliminary data.</text>
</comment>
<sequence>MPPHPSSGRAAALAEAAMPAAAAALAKAMPFRSGPYTLLDLRNTPIPLKFTWSRDALYPAALCLRKDIKVLQLVRFTAKADLTLPDLRLVCGFSCKDTLFHGRFSVNVAGRMVEYRKKFQLPNGTGLAVSAGLQHTAGWNDLTTRPFRDQIHPTLAAQLTLGSGSSGNVVMSGDGFDCKQRVPIPRRFTRLQYPRFELETFATIKVPQLTTRYSVQRDAHRYGVRSGFGLGDEQQPLHLHVAAANLVVRL</sequence>
<accession>A0A9D4TFA3</accession>
<reference evidence="1" key="1">
    <citation type="journal article" date="2019" name="Plant J.">
        <title>Chlorella vulgaris genome assembly and annotation reveals the molecular basis for metabolic acclimation to high light conditions.</title>
        <authorList>
            <person name="Cecchin M."/>
            <person name="Marcolungo L."/>
            <person name="Rossato M."/>
            <person name="Girolomoni L."/>
            <person name="Cosentino E."/>
            <person name="Cuine S."/>
            <person name="Li-Beisson Y."/>
            <person name="Delledonne M."/>
            <person name="Ballottari M."/>
        </authorList>
    </citation>
    <scope>NUCLEOTIDE SEQUENCE</scope>
    <source>
        <strain evidence="1">211/11P</strain>
    </source>
</reference>
<dbReference type="OrthoDB" id="511548at2759"/>
<dbReference type="AlphaFoldDB" id="A0A9D4TFA3"/>
<reference evidence="1" key="2">
    <citation type="submission" date="2020-11" db="EMBL/GenBank/DDBJ databases">
        <authorList>
            <person name="Cecchin M."/>
            <person name="Marcolungo L."/>
            <person name="Rossato M."/>
            <person name="Girolomoni L."/>
            <person name="Cosentino E."/>
            <person name="Cuine S."/>
            <person name="Li-Beisson Y."/>
            <person name="Delledonne M."/>
            <person name="Ballottari M."/>
        </authorList>
    </citation>
    <scope>NUCLEOTIDE SEQUENCE</scope>
    <source>
        <strain evidence="1">211/11P</strain>
        <tissue evidence="1">Whole cell</tissue>
    </source>
</reference>
<gene>
    <name evidence="1" type="ORF">D9Q98_009470</name>
</gene>
<proteinExistence type="predicted"/>
<dbReference type="Proteomes" id="UP001055712">
    <property type="component" value="Unassembled WGS sequence"/>
</dbReference>
<dbReference type="EMBL" id="SIDB01000013">
    <property type="protein sequence ID" value="KAI3424109.1"/>
    <property type="molecule type" value="Genomic_DNA"/>
</dbReference>
<name>A0A9D4TFA3_CHLVU</name>
<evidence type="ECO:0000313" key="1">
    <source>
        <dbReference type="EMBL" id="KAI3424109.1"/>
    </source>
</evidence>
<protein>
    <submittedName>
        <fullName evidence="1">Uncharacterized protein</fullName>
    </submittedName>
</protein>